<sequence>MSDTTKLVERYAHTVRRRLLLLLALFLALVSVLLLDLATGPAGLPLSTLAQALYAPASLDAGTRVILWDIRMPYALMAVLVGAALGVSGAQMQTVLNNPLASPFTLGLAAAATAGASLAIVTGFTAWGAGASIALPLGAFAGAVIAALLIHLLAWRTGASVTVVILFGIALMFCFESLLWLLQYLADSNALQQIVFWSMGSLGRATWSKIAVLAVVLLVCGLWTQAHAWQLTVLRSGEDHARSSGVAVERLRLISLLRVCLMSATALAFVGTIGFVGLVGPHMARLMIGEDHRFYLPASALAGALMLSFASILSKVLVPGVVLPVGILTALIGVPVFMLLIWRHYARWRA</sequence>
<dbReference type="GO" id="GO:0033214">
    <property type="term" value="P:siderophore-iron import into cell"/>
    <property type="evidence" value="ECO:0007669"/>
    <property type="project" value="TreeGrafter"/>
</dbReference>
<evidence type="ECO:0000313" key="10">
    <source>
        <dbReference type="Proteomes" id="UP000198305"/>
    </source>
</evidence>
<keyword evidence="5 8" id="KW-0812">Transmembrane</keyword>
<dbReference type="OrthoDB" id="9782305at2"/>
<dbReference type="Gene3D" id="1.10.3470.10">
    <property type="entry name" value="ABC transporter involved in vitamin B12 uptake, BtuC"/>
    <property type="match status" value="1"/>
</dbReference>
<dbReference type="CDD" id="cd06550">
    <property type="entry name" value="TM_ABC_iron-siderophores_like"/>
    <property type="match status" value="1"/>
</dbReference>
<dbReference type="AlphaFoldDB" id="A0A238YYK9"/>
<evidence type="ECO:0000256" key="8">
    <source>
        <dbReference type="SAM" id="Phobius"/>
    </source>
</evidence>
<proteinExistence type="inferred from homology"/>
<dbReference type="GO" id="GO:0022857">
    <property type="term" value="F:transmembrane transporter activity"/>
    <property type="evidence" value="ECO:0007669"/>
    <property type="project" value="InterPro"/>
</dbReference>
<dbReference type="GO" id="GO:0005886">
    <property type="term" value="C:plasma membrane"/>
    <property type="evidence" value="ECO:0007669"/>
    <property type="project" value="UniProtKB-SubCell"/>
</dbReference>
<dbReference type="SUPFAM" id="SSF81345">
    <property type="entry name" value="ABC transporter involved in vitamin B12 uptake, BtuC"/>
    <property type="match status" value="1"/>
</dbReference>
<feature type="transmembrane region" description="Helical" evidence="8">
    <location>
        <begin position="104"/>
        <end position="127"/>
    </location>
</feature>
<reference evidence="10" key="1">
    <citation type="submission" date="2017-06" db="EMBL/GenBank/DDBJ databases">
        <authorList>
            <person name="Varghese N."/>
            <person name="Submissions S."/>
        </authorList>
    </citation>
    <scope>NUCLEOTIDE SEQUENCE [LARGE SCALE GENOMIC DNA]</scope>
    <source>
        <strain evidence="10">Ca-68</strain>
    </source>
</reference>
<accession>A0A238YYK9</accession>
<dbReference type="InterPro" id="IPR037294">
    <property type="entry name" value="ABC_BtuC-like"/>
</dbReference>
<comment type="similarity">
    <text evidence="2">Belongs to the binding-protein-dependent transport system permease family. FecCD subfamily.</text>
</comment>
<feature type="transmembrane region" description="Helical" evidence="8">
    <location>
        <begin position="133"/>
        <end position="154"/>
    </location>
</feature>
<comment type="subcellular location">
    <subcellularLocation>
        <location evidence="1">Cell membrane</location>
        <topology evidence="1">Multi-pass membrane protein</topology>
    </subcellularLocation>
</comment>
<dbReference type="PANTHER" id="PTHR30472:SF25">
    <property type="entry name" value="ABC TRANSPORTER PERMEASE PROTEIN MJ0876-RELATED"/>
    <property type="match status" value="1"/>
</dbReference>
<feature type="transmembrane region" description="Helical" evidence="8">
    <location>
        <begin position="294"/>
        <end position="314"/>
    </location>
</feature>
<evidence type="ECO:0000256" key="4">
    <source>
        <dbReference type="ARBA" id="ARBA00022475"/>
    </source>
</evidence>
<evidence type="ECO:0000256" key="3">
    <source>
        <dbReference type="ARBA" id="ARBA00022448"/>
    </source>
</evidence>
<dbReference type="Proteomes" id="UP000198305">
    <property type="component" value="Unassembled WGS sequence"/>
</dbReference>
<organism evidence="9 10">
    <name type="scientific">Methylobacillus rhizosphaerae</name>
    <dbReference type="NCBI Taxonomy" id="551994"/>
    <lineage>
        <taxon>Bacteria</taxon>
        <taxon>Pseudomonadati</taxon>
        <taxon>Pseudomonadota</taxon>
        <taxon>Betaproteobacteria</taxon>
        <taxon>Nitrosomonadales</taxon>
        <taxon>Methylophilaceae</taxon>
        <taxon>Methylobacillus</taxon>
    </lineage>
</organism>
<dbReference type="EMBL" id="FZOA01000003">
    <property type="protein sequence ID" value="SNR75764.1"/>
    <property type="molecule type" value="Genomic_DNA"/>
</dbReference>
<dbReference type="InterPro" id="IPR000522">
    <property type="entry name" value="ABC_transptr_permease_BtuC"/>
</dbReference>
<dbReference type="FunFam" id="1.10.3470.10:FF:000001">
    <property type="entry name" value="Vitamin B12 ABC transporter permease BtuC"/>
    <property type="match status" value="1"/>
</dbReference>
<feature type="transmembrane region" description="Helical" evidence="8">
    <location>
        <begin position="259"/>
        <end position="282"/>
    </location>
</feature>
<feature type="transmembrane region" description="Helical" evidence="8">
    <location>
        <begin position="72"/>
        <end position="92"/>
    </location>
</feature>
<keyword evidence="6 8" id="KW-1133">Transmembrane helix</keyword>
<evidence type="ECO:0000256" key="2">
    <source>
        <dbReference type="ARBA" id="ARBA00007935"/>
    </source>
</evidence>
<feature type="transmembrane region" description="Helical" evidence="8">
    <location>
        <begin position="206"/>
        <end position="226"/>
    </location>
</feature>
<feature type="transmembrane region" description="Helical" evidence="8">
    <location>
        <begin position="321"/>
        <end position="342"/>
    </location>
</feature>
<feature type="transmembrane region" description="Helical" evidence="8">
    <location>
        <begin position="161"/>
        <end position="186"/>
    </location>
</feature>
<dbReference type="RefSeq" id="WP_089375040.1">
    <property type="nucleotide sequence ID" value="NZ_FZOA01000003.1"/>
</dbReference>
<keyword evidence="7 8" id="KW-0472">Membrane</keyword>
<gene>
    <name evidence="9" type="ORF">SAMN05192560_0914</name>
</gene>
<evidence type="ECO:0000256" key="1">
    <source>
        <dbReference type="ARBA" id="ARBA00004651"/>
    </source>
</evidence>
<protein>
    <submittedName>
        <fullName evidence="9">Iron complex transport system permease protein</fullName>
    </submittedName>
</protein>
<evidence type="ECO:0000256" key="5">
    <source>
        <dbReference type="ARBA" id="ARBA00022692"/>
    </source>
</evidence>
<name>A0A238YYK9_9PROT</name>
<dbReference type="PANTHER" id="PTHR30472">
    <property type="entry name" value="FERRIC ENTEROBACTIN TRANSPORT SYSTEM PERMEASE PROTEIN"/>
    <property type="match status" value="1"/>
</dbReference>
<evidence type="ECO:0000256" key="7">
    <source>
        <dbReference type="ARBA" id="ARBA00023136"/>
    </source>
</evidence>
<keyword evidence="4" id="KW-1003">Cell membrane</keyword>
<keyword evidence="3" id="KW-0813">Transport</keyword>
<evidence type="ECO:0000256" key="6">
    <source>
        <dbReference type="ARBA" id="ARBA00022989"/>
    </source>
</evidence>
<evidence type="ECO:0000313" key="9">
    <source>
        <dbReference type="EMBL" id="SNR75764.1"/>
    </source>
</evidence>
<keyword evidence="10" id="KW-1185">Reference proteome</keyword>
<dbReference type="Pfam" id="PF01032">
    <property type="entry name" value="FecCD"/>
    <property type="match status" value="1"/>
</dbReference>